<dbReference type="SUPFAM" id="SSF52058">
    <property type="entry name" value="L domain-like"/>
    <property type="match status" value="1"/>
</dbReference>
<dbReference type="AlphaFoldDB" id="A0A9P5UAQ6"/>
<dbReference type="Gene3D" id="1.20.1280.50">
    <property type="match status" value="1"/>
</dbReference>
<evidence type="ECO:0000313" key="2">
    <source>
        <dbReference type="Proteomes" id="UP000772434"/>
    </source>
</evidence>
<evidence type="ECO:0000313" key="1">
    <source>
        <dbReference type="EMBL" id="KAF9073305.1"/>
    </source>
</evidence>
<name>A0A9P5UAQ6_9AGAR</name>
<dbReference type="InterPro" id="IPR032675">
    <property type="entry name" value="LRR_dom_sf"/>
</dbReference>
<dbReference type="OrthoDB" id="3266451at2759"/>
<gene>
    <name evidence="1" type="ORF">BDP27DRAFT_1289483</name>
</gene>
<organism evidence="1 2">
    <name type="scientific">Rhodocollybia butyracea</name>
    <dbReference type="NCBI Taxonomy" id="206335"/>
    <lineage>
        <taxon>Eukaryota</taxon>
        <taxon>Fungi</taxon>
        <taxon>Dikarya</taxon>
        <taxon>Basidiomycota</taxon>
        <taxon>Agaricomycotina</taxon>
        <taxon>Agaricomycetes</taxon>
        <taxon>Agaricomycetidae</taxon>
        <taxon>Agaricales</taxon>
        <taxon>Marasmiineae</taxon>
        <taxon>Omphalotaceae</taxon>
        <taxon>Rhodocollybia</taxon>
    </lineage>
</organism>
<sequence length="547" mass="62885">MECPIRGKEVIKPLAKFGSRELAELRTELRSEYGPFVVNPARAQALKEILAFADKESEEACLHDRLRLEKRVEILRSILSPMRRLPNESLLRIFEYVCDENFLQSYPWNDFAPPTKLTFPVIVYLPTMAISSVCFRWRELALSSPGLWASLIVQTCSIPSSQVKSLVGFISTLELFLERSGDWPLRLALDTRGDKEMDYFLAPLTRHTHRWKTFKYRGQYSLTTSQVLSNFHFPLLVELDLRSNFHWVQPSDLDRFEYSPRLRTLVTNRTPPPECKIPLHQLHYAEFGIDFSEDLEEALRNCSSLRSVALRRADSWFLEQPERESIWRNITSLVIREPSVQPWNKVSDEVFPFFSFPSLTELRVERLEQRAADSATAWPRDVFISFVSRSSCMITKFTIRGISLSDLDLIASLKVMPSLLHLEVDDKGPIQTMHRSPITPRLIASLIQNQSNETLPNSLVPKLHSLRLLFDGKTFDDLAFVSMVQSRWFKPGSDLHAAKLTMGIGCIRSVVLKFSRRDVVVESYKPLRVLDEEGLRVVVAGKKGVQI</sequence>
<reference evidence="1" key="1">
    <citation type="submission" date="2020-11" db="EMBL/GenBank/DDBJ databases">
        <authorList>
            <consortium name="DOE Joint Genome Institute"/>
            <person name="Ahrendt S."/>
            <person name="Riley R."/>
            <person name="Andreopoulos W."/>
            <person name="Labutti K."/>
            <person name="Pangilinan J."/>
            <person name="Ruiz-Duenas F.J."/>
            <person name="Barrasa J.M."/>
            <person name="Sanchez-Garcia M."/>
            <person name="Camarero S."/>
            <person name="Miyauchi S."/>
            <person name="Serrano A."/>
            <person name="Linde D."/>
            <person name="Babiker R."/>
            <person name="Drula E."/>
            <person name="Ayuso-Fernandez I."/>
            <person name="Pacheco R."/>
            <person name="Padilla G."/>
            <person name="Ferreira P."/>
            <person name="Barriuso J."/>
            <person name="Kellner H."/>
            <person name="Castanera R."/>
            <person name="Alfaro M."/>
            <person name="Ramirez L."/>
            <person name="Pisabarro A.G."/>
            <person name="Kuo A."/>
            <person name="Tritt A."/>
            <person name="Lipzen A."/>
            <person name="He G."/>
            <person name="Yan M."/>
            <person name="Ng V."/>
            <person name="Cullen D."/>
            <person name="Martin F."/>
            <person name="Rosso M.-N."/>
            <person name="Henrissat B."/>
            <person name="Hibbett D."/>
            <person name="Martinez A.T."/>
            <person name="Grigoriev I.V."/>
        </authorList>
    </citation>
    <scope>NUCLEOTIDE SEQUENCE</scope>
    <source>
        <strain evidence="1">AH 40177</strain>
    </source>
</reference>
<keyword evidence="2" id="KW-1185">Reference proteome</keyword>
<comment type="caution">
    <text evidence="1">The sequence shown here is derived from an EMBL/GenBank/DDBJ whole genome shotgun (WGS) entry which is preliminary data.</text>
</comment>
<evidence type="ECO:0008006" key="3">
    <source>
        <dbReference type="Google" id="ProtNLM"/>
    </source>
</evidence>
<dbReference type="Proteomes" id="UP000772434">
    <property type="component" value="Unassembled WGS sequence"/>
</dbReference>
<accession>A0A9P5UAQ6</accession>
<dbReference type="Gene3D" id="3.80.10.10">
    <property type="entry name" value="Ribonuclease Inhibitor"/>
    <property type="match status" value="1"/>
</dbReference>
<proteinExistence type="predicted"/>
<protein>
    <recommendedName>
        <fullName evidence="3">F-box domain-containing protein</fullName>
    </recommendedName>
</protein>
<dbReference type="EMBL" id="JADNRY010000019">
    <property type="protein sequence ID" value="KAF9073305.1"/>
    <property type="molecule type" value="Genomic_DNA"/>
</dbReference>